<evidence type="ECO:0000313" key="2">
    <source>
        <dbReference type="EMBL" id="TBU30855.1"/>
    </source>
</evidence>
<feature type="compositionally biased region" description="Pro residues" evidence="1">
    <location>
        <begin position="1"/>
        <end position="12"/>
    </location>
</feature>
<feature type="region of interest" description="Disordered" evidence="1">
    <location>
        <begin position="1"/>
        <end position="29"/>
    </location>
</feature>
<evidence type="ECO:0000313" key="3">
    <source>
        <dbReference type="EMBL" id="TBU53974.1"/>
    </source>
</evidence>
<evidence type="ECO:0000256" key="1">
    <source>
        <dbReference type="SAM" id="MobiDB-lite"/>
    </source>
</evidence>
<dbReference type="Proteomes" id="UP000292957">
    <property type="component" value="Unassembled WGS sequence"/>
</dbReference>
<dbReference type="EMBL" id="ML143403">
    <property type="protein sequence ID" value="TBU30855.1"/>
    <property type="molecule type" value="Genomic_DNA"/>
</dbReference>
<proteinExistence type="predicted"/>
<reference evidence="2 4" key="1">
    <citation type="submission" date="2019-01" db="EMBL/GenBank/DDBJ databases">
        <title>Draft genome sequences of three monokaryotic isolates of the white-rot basidiomycete fungus Dichomitus squalens.</title>
        <authorList>
            <consortium name="DOE Joint Genome Institute"/>
            <person name="Lopez S.C."/>
            <person name="Andreopoulos B."/>
            <person name="Pangilinan J."/>
            <person name="Lipzen A."/>
            <person name="Riley R."/>
            <person name="Ahrendt S."/>
            <person name="Ng V."/>
            <person name="Barry K."/>
            <person name="Daum C."/>
            <person name="Grigoriev I.V."/>
            <person name="Hilden K.S."/>
            <person name="Makela M.R."/>
            <person name="de Vries R.P."/>
        </authorList>
    </citation>
    <scope>NUCLEOTIDE SEQUENCE [LARGE SCALE GENOMIC DNA]</scope>
    <source>
        <strain evidence="3 4">CBS 464.89</strain>
        <strain evidence="2">OM18370.1</strain>
    </source>
</reference>
<dbReference type="AlphaFoldDB" id="A0A4Q9MT89"/>
<sequence>MSGPPTQVPPCVPDDIHYPEGHRYTPRTEYHPGDRVIVWTSDRTNSMAKWHHSVVLDREPREENNGMKSYPAALPGPNAIGWFNPEKNEILYDNLLSQKNPRQR</sequence>
<dbReference type="Proteomes" id="UP000292082">
    <property type="component" value="Unassembled WGS sequence"/>
</dbReference>
<organism evidence="2">
    <name type="scientific">Dichomitus squalens</name>
    <dbReference type="NCBI Taxonomy" id="114155"/>
    <lineage>
        <taxon>Eukaryota</taxon>
        <taxon>Fungi</taxon>
        <taxon>Dikarya</taxon>
        <taxon>Basidiomycota</taxon>
        <taxon>Agaricomycotina</taxon>
        <taxon>Agaricomycetes</taxon>
        <taxon>Polyporales</taxon>
        <taxon>Polyporaceae</taxon>
        <taxon>Dichomitus</taxon>
    </lineage>
</organism>
<protein>
    <submittedName>
        <fullName evidence="2">Uncharacterized protein</fullName>
    </submittedName>
</protein>
<name>A0A4Q9MT89_9APHY</name>
<feature type="compositionally biased region" description="Basic and acidic residues" evidence="1">
    <location>
        <begin position="14"/>
        <end position="29"/>
    </location>
</feature>
<keyword evidence="4" id="KW-1185">Reference proteome</keyword>
<accession>A0A4Q9MT89</accession>
<dbReference type="OrthoDB" id="2754990at2759"/>
<evidence type="ECO:0000313" key="4">
    <source>
        <dbReference type="Proteomes" id="UP000292082"/>
    </source>
</evidence>
<gene>
    <name evidence="3" type="ORF">BD310DRAFT_829038</name>
    <name evidence="2" type="ORF">BD311DRAFT_658091</name>
</gene>
<dbReference type="EMBL" id="ML145200">
    <property type="protein sequence ID" value="TBU53974.1"/>
    <property type="molecule type" value="Genomic_DNA"/>
</dbReference>